<evidence type="ECO:0000313" key="7">
    <source>
        <dbReference type="EMBL" id="MCC2222167.1"/>
    </source>
</evidence>
<dbReference type="Pfam" id="PF06964">
    <property type="entry name" value="Alpha-L-AF_C"/>
    <property type="match status" value="1"/>
</dbReference>
<gene>
    <name evidence="7" type="ORF">LKD48_11045</name>
</gene>
<evidence type="ECO:0000259" key="6">
    <source>
        <dbReference type="SMART" id="SM00813"/>
    </source>
</evidence>
<feature type="domain" description="Alpha-L-arabinofuranosidase C-terminal" evidence="6">
    <location>
        <begin position="444"/>
        <end position="794"/>
    </location>
</feature>
<comment type="caution">
    <text evidence="7">The sequence shown here is derived from an EMBL/GenBank/DDBJ whole genome shotgun (WGS) entry which is preliminary data.</text>
</comment>
<name>A0AAE3E6F5_9FIRM</name>
<dbReference type="Gene3D" id="2.60.40.1180">
    <property type="entry name" value="Golgi alpha-mannosidase II"/>
    <property type="match status" value="1"/>
</dbReference>
<dbReference type="Pfam" id="PF22848">
    <property type="entry name" value="ASD1_dom"/>
    <property type="match status" value="1"/>
</dbReference>
<comment type="similarity">
    <text evidence="2">Belongs to the glycosyl hydrolase 51 family.</text>
</comment>
<keyword evidence="4" id="KW-0732">Signal</keyword>
<keyword evidence="8" id="KW-1185">Reference proteome</keyword>
<dbReference type="GO" id="GO:0046373">
    <property type="term" value="P:L-arabinose metabolic process"/>
    <property type="evidence" value="ECO:0007669"/>
    <property type="project" value="InterPro"/>
</dbReference>
<dbReference type="AlphaFoldDB" id="A0AAE3E6F5"/>
<dbReference type="SMART" id="SM00813">
    <property type="entry name" value="Alpha-L-AF_C"/>
    <property type="match status" value="1"/>
</dbReference>
<evidence type="ECO:0000256" key="1">
    <source>
        <dbReference type="ARBA" id="ARBA00001462"/>
    </source>
</evidence>
<dbReference type="InterPro" id="IPR010720">
    <property type="entry name" value="Alpha-L-AF_C"/>
</dbReference>
<sequence>MQTFQINTKEKREATGDLFGIFFEDINHAADGGLYAELIQNRAFEFDPIDNKKYHALYAWMPCQLDEKNGQTDAADVSLTILTDSPYTKKNPHYLRITANSAAAGVKNLGFNSGIALEGGETYHFSCYLRKIDEPVTVKACLIGKEGQIYASCELTADASDWKKYTADLKIAEGTSCTDANLALVCMTPGSVEVDFVSLFPAHTYKNRPNGLRKDLCEMLEAMHPKFIRFPGGCLVHDGQLDENARDSMYRWKNTIGPVEERPARRNNWGYNQTLGLGYYEYFQLAEDIGAEPLPVLPAAYDPHHQRKVPLDELGPWIDDALDLIEFANGDETTVWGKKRADMGHPKPFGLHYLAIGNEEVGEGFTERYPYFHKAIREKYPDIKLIGSASPFAAGGEYERGWASARECGCDLIDEHYYMNTDWMIANVDRYDNFLSSDPKVFLGEYASWGNQWENGLAEAAFMTGLEKNVHAVGLACYAPMFANVDYVNWRPDMIWFDNHQVYGSVNYYVQSMFMRHQGTHRLDFTVTEPELEQTARLLAEQKIRESAKTISGPIRVLVNEGQGVFFEVTVKNHDTGKLHRFTDCVCGTESENRAASYENAVETGVIPKDWTNYTLTMKAKETEGKKGFLVYLGEASDHMLWTLGGWQNLDISMEHFKNGKGACLSEAMFSAEKDHEYELMLVVKDRTMKIYVDGEEYLDTIDKIPVPKPLYVSAALDEVTGDVIVKAVNITGNSQTAQLALDGVNGTHNVLVEKMAAALSDENTMENKKCVVPAVSEETIPDGTFTRTFEPYSLTILRIRQ</sequence>
<dbReference type="GO" id="GO:0046556">
    <property type="term" value="F:alpha-L-arabinofuranosidase activity"/>
    <property type="evidence" value="ECO:0007669"/>
    <property type="project" value="UniProtKB-EC"/>
</dbReference>
<dbReference type="InterPro" id="IPR051563">
    <property type="entry name" value="Glycosyl_Hydrolase_51"/>
</dbReference>
<dbReference type="Gene3D" id="3.20.20.80">
    <property type="entry name" value="Glycosidases"/>
    <property type="match status" value="1"/>
</dbReference>
<evidence type="ECO:0000313" key="8">
    <source>
        <dbReference type="Proteomes" id="UP001198200"/>
    </source>
</evidence>
<dbReference type="SUPFAM" id="SSF51011">
    <property type="entry name" value="Glycosyl hydrolase domain"/>
    <property type="match status" value="1"/>
</dbReference>
<proteinExistence type="inferred from homology"/>
<dbReference type="InterPro" id="IPR013780">
    <property type="entry name" value="Glyco_hydro_b"/>
</dbReference>
<protein>
    <recommendedName>
        <fullName evidence="3">non-reducing end alpha-L-arabinofuranosidase</fullName>
        <ecNumber evidence="3">3.2.1.55</ecNumber>
    </recommendedName>
</protein>
<dbReference type="InterPro" id="IPR017853">
    <property type="entry name" value="GH"/>
</dbReference>
<dbReference type="PANTHER" id="PTHR31776:SF26">
    <property type="entry name" value="SECRETED ARABINOSIDASE"/>
    <property type="match status" value="1"/>
</dbReference>
<evidence type="ECO:0000256" key="5">
    <source>
        <dbReference type="ARBA" id="ARBA00022801"/>
    </source>
</evidence>
<reference evidence="7 8" key="1">
    <citation type="submission" date="2021-10" db="EMBL/GenBank/DDBJ databases">
        <title>Anaerobic single-cell dispensing facilitates the cultivation of human gut bacteria.</title>
        <authorList>
            <person name="Afrizal A."/>
        </authorList>
    </citation>
    <scope>NUCLEOTIDE SEQUENCE [LARGE SCALE GENOMIC DNA]</scope>
    <source>
        <strain evidence="7 8">CLA-AA-H224</strain>
    </source>
</reference>
<evidence type="ECO:0000256" key="4">
    <source>
        <dbReference type="ARBA" id="ARBA00022729"/>
    </source>
</evidence>
<accession>A0AAE3E6F5</accession>
<evidence type="ECO:0000256" key="2">
    <source>
        <dbReference type="ARBA" id="ARBA00007186"/>
    </source>
</evidence>
<dbReference type="PANTHER" id="PTHR31776">
    <property type="entry name" value="ALPHA-L-ARABINOFURANOSIDASE 1"/>
    <property type="match status" value="1"/>
</dbReference>
<dbReference type="SUPFAM" id="SSF51445">
    <property type="entry name" value="(Trans)glycosidases"/>
    <property type="match status" value="1"/>
</dbReference>
<dbReference type="Gene3D" id="2.60.120.260">
    <property type="entry name" value="Galactose-binding domain-like"/>
    <property type="match status" value="1"/>
</dbReference>
<evidence type="ECO:0000256" key="3">
    <source>
        <dbReference type="ARBA" id="ARBA00012670"/>
    </source>
</evidence>
<comment type="catalytic activity">
    <reaction evidence="1">
        <text>Hydrolysis of terminal non-reducing alpha-L-arabinofuranoside residues in alpha-L-arabinosides.</text>
        <dbReference type="EC" id="3.2.1.55"/>
    </reaction>
</comment>
<dbReference type="EC" id="3.2.1.55" evidence="3"/>
<dbReference type="EMBL" id="JAJEQN010000028">
    <property type="protein sequence ID" value="MCC2222167.1"/>
    <property type="molecule type" value="Genomic_DNA"/>
</dbReference>
<keyword evidence="5" id="KW-0378">Hydrolase</keyword>
<dbReference type="RefSeq" id="WP_262538573.1">
    <property type="nucleotide sequence ID" value="NZ_JAJEQN010000028.1"/>
</dbReference>
<dbReference type="InterPro" id="IPR055235">
    <property type="entry name" value="ASD1_cat"/>
</dbReference>
<dbReference type="Proteomes" id="UP001198200">
    <property type="component" value="Unassembled WGS sequence"/>
</dbReference>
<organism evidence="7 8">
    <name type="scientific">Anthropogastromicrobium aceti</name>
    <dbReference type="NCBI Taxonomy" id="2981768"/>
    <lineage>
        <taxon>Bacteria</taxon>
        <taxon>Bacillati</taxon>
        <taxon>Bacillota</taxon>
        <taxon>Clostridia</taxon>
        <taxon>Lachnospirales</taxon>
        <taxon>Lachnospiraceae</taxon>
        <taxon>Anthropogastromicrobium</taxon>
    </lineage>
</organism>